<sequence>MHLYLMAVLAVLGTVRADLFSFGSGWTAVLDSKGKSTGGWTNGNLTMQLVPYPAVKPPVTLGPRTYPTGTAFGTTGFSVGGVGESVVAHSIAAANVLKVYGFAVAIYVYDKATSTYGYPTSARILPGEAVSFEYLPLGSTTWQAPSWSLIYAVSAAKGYIYTCRSATPATYLPELCNPGVQAIRFNCTACTASGTLGLAHAINIGQLNLQAM</sequence>
<evidence type="ECO:0000313" key="3">
    <source>
        <dbReference type="Proteomes" id="UP000612055"/>
    </source>
</evidence>
<gene>
    <name evidence="2" type="ORF">HYH03_014639</name>
</gene>
<feature type="signal peptide" evidence="1">
    <location>
        <begin position="1"/>
        <end position="17"/>
    </location>
</feature>
<name>A0A835XR38_9CHLO</name>
<evidence type="ECO:0000256" key="1">
    <source>
        <dbReference type="SAM" id="SignalP"/>
    </source>
</evidence>
<feature type="chain" id="PRO_5033047870" evidence="1">
    <location>
        <begin position="18"/>
        <end position="212"/>
    </location>
</feature>
<comment type="caution">
    <text evidence="2">The sequence shown here is derived from an EMBL/GenBank/DDBJ whole genome shotgun (WGS) entry which is preliminary data.</text>
</comment>
<keyword evidence="1" id="KW-0732">Signal</keyword>
<organism evidence="2 3">
    <name type="scientific">Edaphochlamys debaryana</name>
    <dbReference type="NCBI Taxonomy" id="47281"/>
    <lineage>
        <taxon>Eukaryota</taxon>
        <taxon>Viridiplantae</taxon>
        <taxon>Chlorophyta</taxon>
        <taxon>core chlorophytes</taxon>
        <taxon>Chlorophyceae</taxon>
        <taxon>CS clade</taxon>
        <taxon>Chlamydomonadales</taxon>
        <taxon>Chlamydomonadales incertae sedis</taxon>
        <taxon>Edaphochlamys</taxon>
    </lineage>
</organism>
<dbReference type="Proteomes" id="UP000612055">
    <property type="component" value="Unassembled WGS sequence"/>
</dbReference>
<reference evidence="2" key="1">
    <citation type="journal article" date="2020" name="bioRxiv">
        <title>Comparative genomics of Chlamydomonas.</title>
        <authorList>
            <person name="Craig R.J."/>
            <person name="Hasan A.R."/>
            <person name="Ness R.W."/>
            <person name="Keightley P.D."/>
        </authorList>
    </citation>
    <scope>NUCLEOTIDE SEQUENCE</scope>
    <source>
        <strain evidence="2">CCAP 11/70</strain>
    </source>
</reference>
<dbReference type="EMBL" id="JAEHOE010000108">
    <property type="protein sequence ID" value="KAG2486711.1"/>
    <property type="molecule type" value="Genomic_DNA"/>
</dbReference>
<accession>A0A835XR38</accession>
<dbReference type="AlphaFoldDB" id="A0A835XR38"/>
<keyword evidence="3" id="KW-1185">Reference proteome</keyword>
<protein>
    <submittedName>
        <fullName evidence="2">Uncharacterized protein</fullName>
    </submittedName>
</protein>
<evidence type="ECO:0000313" key="2">
    <source>
        <dbReference type="EMBL" id="KAG2486711.1"/>
    </source>
</evidence>
<proteinExistence type="predicted"/>